<evidence type="ECO:0000313" key="2">
    <source>
        <dbReference type="EMBL" id="BAC67313.1"/>
    </source>
</evidence>
<dbReference type="GeneID" id="1485838"/>
<dbReference type="KEGG" id="vg:1485838"/>
<evidence type="ECO:0000313" key="3">
    <source>
        <dbReference type="Proteomes" id="UP000232720"/>
    </source>
</evidence>
<dbReference type="Pfam" id="PF06024">
    <property type="entry name" value="Orf78"/>
    <property type="match status" value="1"/>
</dbReference>
<evidence type="ECO:0000256" key="1">
    <source>
        <dbReference type="SAM" id="Phobius"/>
    </source>
</evidence>
<keyword evidence="3" id="KW-1185">Reference proteome</keyword>
<reference evidence="2 3" key="1">
    <citation type="journal article" date="2003" name="Virology">
        <title>Genome sequence and organization of a nucleopolyhedrovirus isolated from the smaller tea tortrix, Adoxophyes honmai.</title>
        <authorList>
            <person name="Nakai M."/>
            <person name="Goto C."/>
            <person name="Kang W."/>
            <person name="Shikata M."/>
            <person name="Luque T."/>
            <person name="Kunimi Y."/>
        </authorList>
    </citation>
    <scope>NUCLEOTIDE SEQUENCE [LARGE SCALE GENOMIC DNA]</scope>
    <source>
        <strain evidence="2 3">ADN001</strain>
    </source>
</reference>
<protein>
    <recommendedName>
        <fullName evidence="4">Ac78-like protein</fullName>
    </recommendedName>
</protein>
<proteinExistence type="predicted"/>
<organism evidence="2 3">
    <name type="scientific">Adoxophyes honmai nucleopolyhedrovirus</name>
    <dbReference type="NCBI Taxonomy" id="224399"/>
    <lineage>
        <taxon>Viruses</taxon>
        <taxon>Viruses incertae sedis</taxon>
        <taxon>Naldaviricetes</taxon>
        <taxon>Lefavirales</taxon>
        <taxon>Baculoviridae</taxon>
        <taxon>Alphabaculovirus</taxon>
        <taxon>Alphabaculovirus adhonmai</taxon>
    </lineage>
</organism>
<keyword evidence="1" id="KW-0472">Membrane</keyword>
<name>Q80LN4_NPVAH</name>
<keyword evidence="1" id="KW-0812">Transmembrane</keyword>
<dbReference type="OrthoDB" id="23668at10239"/>
<evidence type="ECO:0008006" key="4">
    <source>
        <dbReference type="Google" id="ProtNLM"/>
    </source>
</evidence>
<feature type="transmembrane region" description="Helical" evidence="1">
    <location>
        <begin position="64"/>
        <end position="86"/>
    </location>
</feature>
<sequence length="107" mass="12285">MNFDIPYDKLSSNAKVDYIPLKLALSDIDENGHTKNNSENDINKNYLLNNHIDNGITEKTNINIIIVSLAVVLSMCIIFFIIYYFVILRRDRYSATINPNVVYNQIG</sequence>
<dbReference type="InterPro" id="IPR009261">
    <property type="entry name" value="AcMNPV_AC78"/>
</dbReference>
<keyword evidence="1" id="KW-1133">Transmembrane helix</keyword>
<dbReference type="EMBL" id="AP006270">
    <property type="protein sequence ID" value="BAC67313.1"/>
    <property type="molecule type" value="Genomic_DNA"/>
</dbReference>
<accession>Q80LN4</accession>
<dbReference type="RefSeq" id="NP_818709.1">
    <property type="nucleotide sequence ID" value="NC_004690.1"/>
</dbReference>
<dbReference type="Proteomes" id="UP000232720">
    <property type="component" value="Genome"/>
</dbReference>
<organismHost>
    <name type="scientific">Adoxophyes honmai</name>
    <name type="common">Smaller tea tortrix moth</name>
    <dbReference type="NCBI Taxonomy" id="85585"/>
</organismHost>